<dbReference type="EMBL" id="FNFO01000005">
    <property type="protein sequence ID" value="SDL33960.1"/>
    <property type="molecule type" value="Genomic_DNA"/>
</dbReference>
<dbReference type="RefSeq" id="WP_089683361.1">
    <property type="nucleotide sequence ID" value="NZ_FNFO01000005.1"/>
</dbReference>
<reference evidence="1 2" key="1">
    <citation type="submission" date="2016-10" db="EMBL/GenBank/DDBJ databases">
        <authorList>
            <person name="de Groot N.N."/>
        </authorList>
    </citation>
    <scope>NUCLEOTIDE SEQUENCE [LARGE SCALE GENOMIC DNA]</scope>
    <source>
        <strain evidence="1 2">DSM 25186</strain>
    </source>
</reference>
<gene>
    <name evidence="1" type="ORF">SAMN05421823_105242</name>
</gene>
<dbReference type="OrthoDB" id="1377410at2"/>
<accession>A0A1G9J8T5</accession>
<sequence length="277" mass="29188">MKKIVTSLLLAGVVLVLVQPLALTFSGGPPNGRTNAPGEPTCTGCHQGFDLNSGSALFSVSLPNDCTSYMPDSTYLMTVTFANSDASVHGFEWVALDADDANVGTITITDQDKTQSSTESDRTYVKHTLAGTADTTWTFEWTAPASGTGPVTFYAAGNEANGNGSNTGDRIYTTAFIAREAVASSSAEALAFTSAVRVFPNPASEVLSTSFHLPTSAPVTLHVLSLTGQQVASFPQGLLTEGNHTLRLRLDRAYPAGAYLLQVEAGRFSATRRLVLL</sequence>
<name>A0A1G9J8T5_9BACT</name>
<proteinExistence type="predicted"/>
<evidence type="ECO:0000313" key="1">
    <source>
        <dbReference type="EMBL" id="SDL33960.1"/>
    </source>
</evidence>
<dbReference type="Proteomes" id="UP000198510">
    <property type="component" value="Unassembled WGS sequence"/>
</dbReference>
<dbReference type="InterPro" id="IPR026444">
    <property type="entry name" value="Secre_tail"/>
</dbReference>
<dbReference type="InterPro" id="IPR042307">
    <property type="entry name" value="Reeler_sf"/>
</dbReference>
<dbReference type="NCBIfam" id="NF041895">
    <property type="entry name" value="choice_anch_V"/>
    <property type="match status" value="1"/>
</dbReference>
<dbReference type="STRING" id="1075417.SAMN05421823_105242"/>
<evidence type="ECO:0000313" key="2">
    <source>
        <dbReference type="Proteomes" id="UP000198510"/>
    </source>
</evidence>
<dbReference type="Gene3D" id="2.60.40.4060">
    <property type="entry name" value="Reeler domain"/>
    <property type="match status" value="1"/>
</dbReference>
<dbReference type="NCBIfam" id="TIGR04183">
    <property type="entry name" value="Por_Secre_tail"/>
    <property type="match status" value="1"/>
</dbReference>
<dbReference type="AlphaFoldDB" id="A0A1G9J8T5"/>
<keyword evidence="2" id="KW-1185">Reference proteome</keyword>
<organism evidence="1 2">
    <name type="scientific">Catalinimonas alkaloidigena</name>
    <dbReference type="NCBI Taxonomy" id="1075417"/>
    <lineage>
        <taxon>Bacteria</taxon>
        <taxon>Pseudomonadati</taxon>
        <taxon>Bacteroidota</taxon>
        <taxon>Cytophagia</taxon>
        <taxon>Cytophagales</taxon>
        <taxon>Catalimonadaceae</taxon>
        <taxon>Catalinimonas</taxon>
    </lineage>
</organism>
<protein>
    <submittedName>
        <fullName evidence="1">Por secretion system C-terminal sorting domain-containing protein</fullName>
    </submittedName>
</protein>